<dbReference type="HAMAP" id="MF_00135">
    <property type="entry name" value="PRAI"/>
    <property type="match status" value="1"/>
</dbReference>
<reference evidence="11 12" key="1">
    <citation type="submission" date="2007-04" db="EMBL/GenBank/DDBJ databases">
        <authorList>
            <person name="Fulton L."/>
            <person name="Clifton S."/>
            <person name="Fulton B."/>
            <person name="Xu J."/>
            <person name="Minx P."/>
            <person name="Pepin K.H."/>
            <person name="Johnson M."/>
            <person name="Thiruvilangam P."/>
            <person name="Bhonagiri V."/>
            <person name="Nash W.E."/>
            <person name="Mardis E.R."/>
            <person name="Wilson R.K."/>
        </authorList>
    </citation>
    <scope>NUCLEOTIDE SEQUENCE [LARGE SCALE GENOMIC DNA]</scope>
    <source>
        <strain evidence="11 12">ATCC 29149</strain>
    </source>
</reference>
<evidence type="ECO:0000313" key="11">
    <source>
        <dbReference type="EMBL" id="EDN76549.1"/>
    </source>
</evidence>
<dbReference type="InterPro" id="IPR011060">
    <property type="entry name" value="RibuloseP-bd_barrel"/>
</dbReference>
<dbReference type="InterPro" id="IPR044643">
    <property type="entry name" value="TrpF_fam"/>
</dbReference>
<dbReference type="Gene3D" id="3.20.20.70">
    <property type="entry name" value="Aldolase class I"/>
    <property type="match status" value="1"/>
</dbReference>
<dbReference type="PANTHER" id="PTHR42894">
    <property type="entry name" value="N-(5'-PHOSPHORIBOSYL)ANTHRANILATE ISOMERASE"/>
    <property type="match status" value="1"/>
</dbReference>
<keyword evidence="6 9" id="KW-0822">Tryptophan biosynthesis</keyword>
<comment type="caution">
    <text evidence="11">The sequence shown here is derived from an EMBL/GenBank/DDBJ whole genome shotgun (WGS) entry which is preliminary data.</text>
</comment>
<evidence type="ECO:0000256" key="3">
    <source>
        <dbReference type="ARBA" id="ARBA00012572"/>
    </source>
</evidence>
<gene>
    <name evidence="9 11" type="primary">trpF</name>
    <name evidence="11" type="ORF">RUMGNA_03008</name>
</gene>
<proteinExistence type="inferred from homology"/>
<dbReference type="PaxDb" id="411470-RUMGNA_03008"/>
<dbReference type="AlphaFoldDB" id="A7B5Z7"/>
<evidence type="ECO:0000256" key="4">
    <source>
        <dbReference type="ARBA" id="ARBA00022272"/>
    </source>
</evidence>
<dbReference type="InterPro" id="IPR001240">
    <property type="entry name" value="PRAI_dom"/>
</dbReference>
<dbReference type="EMBL" id="AAYG02000027">
    <property type="protein sequence ID" value="EDN76549.1"/>
    <property type="molecule type" value="Genomic_DNA"/>
</dbReference>
<organism evidence="11 12">
    <name type="scientific">Mediterraneibacter gnavus (strain ATCC 29149 / DSM 114966 / JCM 6515 / VPI C7-9)</name>
    <name type="common">Ruminococcus gnavus</name>
    <dbReference type="NCBI Taxonomy" id="411470"/>
    <lineage>
        <taxon>Bacteria</taxon>
        <taxon>Bacillati</taxon>
        <taxon>Bacillota</taxon>
        <taxon>Clostridia</taxon>
        <taxon>Lachnospirales</taxon>
        <taxon>Lachnospiraceae</taxon>
        <taxon>Mediterraneibacter</taxon>
    </lineage>
</organism>
<evidence type="ECO:0000256" key="7">
    <source>
        <dbReference type="ARBA" id="ARBA00023141"/>
    </source>
</evidence>
<keyword evidence="5 9" id="KW-0028">Amino-acid biosynthesis</keyword>
<name>A7B5Z7_MEDG7</name>
<dbReference type="eggNOG" id="COG0135">
    <property type="taxonomic scope" value="Bacteria"/>
</dbReference>
<evidence type="ECO:0000256" key="2">
    <source>
        <dbReference type="ARBA" id="ARBA00004664"/>
    </source>
</evidence>
<dbReference type="PANTHER" id="PTHR42894:SF1">
    <property type="entry name" value="N-(5'-PHOSPHORIBOSYL)ANTHRANILATE ISOMERASE"/>
    <property type="match status" value="1"/>
</dbReference>
<comment type="similarity">
    <text evidence="9">Belongs to the TrpF family.</text>
</comment>
<feature type="domain" description="N-(5'phosphoribosyl) anthranilate isomerase (PRAI)" evidence="10">
    <location>
        <begin position="15"/>
        <end position="208"/>
    </location>
</feature>
<dbReference type="CDD" id="cd00405">
    <property type="entry name" value="PRAI"/>
    <property type="match status" value="1"/>
</dbReference>
<dbReference type="Proteomes" id="UP000004410">
    <property type="component" value="Unassembled WGS sequence"/>
</dbReference>
<comment type="pathway">
    <text evidence="2 9">Amino-acid biosynthesis; L-tryptophan biosynthesis; L-tryptophan from chorismate: step 3/5.</text>
</comment>
<evidence type="ECO:0000256" key="1">
    <source>
        <dbReference type="ARBA" id="ARBA00001164"/>
    </source>
</evidence>
<evidence type="ECO:0000256" key="8">
    <source>
        <dbReference type="ARBA" id="ARBA00023235"/>
    </source>
</evidence>
<evidence type="ECO:0000256" key="5">
    <source>
        <dbReference type="ARBA" id="ARBA00022605"/>
    </source>
</evidence>
<evidence type="ECO:0000313" key="12">
    <source>
        <dbReference type="Proteomes" id="UP000004410"/>
    </source>
</evidence>
<dbReference type="UniPathway" id="UPA00035">
    <property type="reaction ID" value="UER00042"/>
</dbReference>
<comment type="catalytic activity">
    <reaction evidence="1 9">
        <text>N-(5-phospho-beta-D-ribosyl)anthranilate = 1-(2-carboxyphenylamino)-1-deoxy-D-ribulose 5-phosphate</text>
        <dbReference type="Rhea" id="RHEA:21540"/>
        <dbReference type="ChEBI" id="CHEBI:18277"/>
        <dbReference type="ChEBI" id="CHEBI:58613"/>
        <dbReference type="EC" id="5.3.1.24"/>
    </reaction>
</comment>
<evidence type="ECO:0000259" key="10">
    <source>
        <dbReference type="Pfam" id="PF00697"/>
    </source>
</evidence>
<dbReference type="InterPro" id="IPR013785">
    <property type="entry name" value="Aldolase_TIM"/>
</dbReference>
<sequence>MKKKGIVKMADVIIQIYGIRTTEDARMVVEQGAHHIGVSYGKIKRTPGQLTCEQAKQIFEGVQPEAVKIGLTVSEDIDEITENLKEVLPDVLHLSGDIEGISPLEVQELKNRFPGLKIMQAIPVLSGVPLEEQKIMQYIKEYEPVSDFFLIDTKAPMAGDIGATGLTHDREIDRVIVESTKVPCIIAGGLDADNVAEAIHVTHPYGVDSFSLTNYDDERADTLHCKDPAKVKAFIEASQNA</sequence>
<evidence type="ECO:0000256" key="9">
    <source>
        <dbReference type="HAMAP-Rule" id="MF_00135"/>
    </source>
</evidence>
<dbReference type="SUPFAM" id="SSF51366">
    <property type="entry name" value="Ribulose-phoshate binding barrel"/>
    <property type="match status" value="1"/>
</dbReference>
<dbReference type="Pfam" id="PF00697">
    <property type="entry name" value="PRAI"/>
    <property type="match status" value="1"/>
</dbReference>
<dbReference type="GO" id="GO:0004640">
    <property type="term" value="F:phosphoribosylanthranilate isomerase activity"/>
    <property type="evidence" value="ECO:0007669"/>
    <property type="project" value="UniProtKB-UniRule"/>
</dbReference>
<evidence type="ECO:0000256" key="6">
    <source>
        <dbReference type="ARBA" id="ARBA00022822"/>
    </source>
</evidence>
<protein>
    <recommendedName>
        <fullName evidence="4 9">N-(5'-phosphoribosyl)anthranilate isomerase</fullName>
        <shortName evidence="9">PRAI</shortName>
        <ecNumber evidence="3 9">5.3.1.24</ecNumber>
    </recommendedName>
</protein>
<keyword evidence="8 9" id="KW-0413">Isomerase</keyword>
<keyword evidence="7 9" id="KW-0057">Aromatic amino acid biosynthesis</keyword>
<accession>A7B5Z7</accession>
<dbReference type="GO" id="GO:0000162">
    <property type="term" value="P:L-tryptophan biosynthetic process"/>
    <property type="evidence" value="ECO:0007669"/>
    <property type="project" value="UniProtKB-UniRule"/>
</dbReference>
<reference evidence="11 12" key="2">
    <citation type="submission" date="2007-06" db="EMBL/GenBank/DDBJ databases">
        <title>Draft genome sequence of Ruminococcus gnavus (ATCC 29149).</title>
        <authorList>
            <person name="Sudarsanam P."/>
            <person name="Ley R."/>
            <person name="Guruge J."/>
            <person name="Turnbaugh P.J."/>
            <person name="Mahowald M."/>
            <person name="Liep D."/>
            <person name="Gordon J."/>
        </authorList>
    </citation>
    <scope>NUCLEOTIDE SEQUENCE [LARGE SCALE GENOMIC DNA]</scope>
    <source>
        <strain evidence="11 12">ATCC 29149</strain>
    </source>
</reference>
<dbReference type="EC" id="5.3.1.24" evidence="3 9"/>